<evidence type="ECO:0000259" key="5">
    <source>
        <dbReference type="PROSITE" id="PS50850"/>
    </source>
</evidence>
<feature type="transmembrane region" description="Helical" evidence="4">
    <location>
        <begin position="251"/>
        <end position="273"/>
    </location>
</feature>
<dbReference type="InterPro" id="IPR020846">
    <property type="entry name" value="MFS_dom"/>
</dbReference>
<evidence type="ECO:0000256" key="3">
    <source>
        <dbReference type="ARBA" id="ARBA00023136"/>
    </source>
</evidence>
<keyword evidence="7" id="KW-1185">Reference proteome</keyword>
<dbReference type="GO" id="GO:0022857">
    <property type="term" value="F:transmembrane transporter activity"/>
    <property type="evidence" value="ECO:0007669"/>
    <property type="project" value="InterPro"/>
</dbReference>
<feature type="transmembrane region" description="Helical" evidence="4">
    <location>
        <begin position="141"/>
        <end position="160"/>
    </location>
</feature>
<keyword evidence="1 4" id="KW-0812">Transmembrane</keyword>
<keyword evidence="3 4" id="KW-0472">Membrane</keyword>
<dbReference type="PANTHER" id="PTHR42910">
    <property type="entry name" value="TRANSPORTER SCO4007-RELATED"/>
    <property type="match status" value="1"/>
</dbReference>
<dbReference type="EMBL" id="QAYG01000001">
    <property type="protein sequence ID" value="PTW62467.1"/>
    <property type="molecule type" value="Genomic_DNA"/>
</dbReference>
<dbReference type="CDD" id="cd17324">
    <property type="entry name" value="MFS_NepI_like"/>
    <property type="match status" value="1"/>
</dbReference>
<feature type="transmembrane region" description="Helical" evidence="4">
    <location>
        <begin position="375"/>
        <end position="394"/>
    </location>
</feature>
<sequence length="407" mass="42125">MTSTSCTAAGPRAVSFWITLLLATSCGLIVANIYYAQPLAGPISVSLGLSDKATGLVVTLSQLGYGAGLLFIVPLGDLIETRKLVLALIGLATLGLLGAAIAPGAATLFAAAALIGLGSVAVQVLVPYAAHMAPDEVRGQVVGNVMSGLMLGIMLARPLASFVAEIGSWHTIFYLSAAIMIVLAALLAFTLPKRRPASRLTYGRLITSMLGLMRSEPVLRRRAIYQGCLFGAFSLFWTASPLYLAGPDFQLGQGAIALFALAGVSGAIAAPIAGRIADRGWSRPASAIAFAVAAIAFLLPHLAETGSTLSLALLVVAAVLVDFGTTASLTLGQREIFALNPEYRSRLNGVFMASFFLMGAAGSAAGGWSFAQGGWWLSSLIGFALPVLALTVWLSEPGLWRRGSGKA</sequence>
<comment type="caution">
    <text evidence="6">The sequence shown here is derived from an EMBL/GenBank/DDBJ whole genome shotgun (WGS) entry which is preliminary data.</text>
</comment>
<name>A0A2T5VFD2_9HYPH</name>
<dbReference type="Pfam" id="PF07690">
    <property type="entry name" value="MFS_1"/>
    <property type="match status" value="1"/>
</dbReference>
<reference evidence="6 7" key="1">
    <citation type="submission" date="2018-04" db="EMBL/GenBank/DDBJ databases">
        <title>Genomic Encyclopedia of Archaeal and Bacterial Type Strains, Phase II (KMG-II): from individual species to whole genera.</title>
        <authorList>
            <person name="Goeker M."/>
        </authorList>
    </citation>
    <scope>NUCLEOTIDE SEQUENCE [LARGE SCALE GENOMIC DNA]</scope>
    <source>
        <strain evidence="6 7">DSM 23382</strain>
    </source>
</reference>
<dbReference type="PANTHER" id="PTHR42910:SF1">
    <property type="entry name" value="MAJOR FACILITATOR SUPERFAMILY (MFS) PROFILE DOMAIN-CONTAINING PROTEIN"/>
    <property type="match status" value="1"/>
</dbReference>
<accession>A0A2T5VFD2</accession>
<feature type="transmembrane region" description="Helical" evidence="4">
    <location>
        <begin position="309"/>
        <end position="329"/>
    </location>
</feature>
<dbReference type="OrthoDB" id="9815356at2"/>
<dbReference type="AlphaFoldDB" id="A0A2T5VFD2"/>
<feature type="transmembrane region" description="Helical" evidence="4">
    <location>
        <begin position="172"/>
        <end position="191"/>
    </location>
</feature>
<protein>
    <submittedName>
        <fullName evidence="6">Putative MFS family arabinose efflux permease</fullName>
    </submittedName>
</protein>
<evidence type="ECO:0000256" key="4">
    <source>
        <dbReference type="SAM" id="Phobius"/>
    </source>
</evidence>
<feature type="transmembrane region" description="Helical" evidence="4">
    <location>
        <begin position="223"/>
        <end position="245"/>
    </location>
</feature>
<feature type="transmembrane region" description="Helical" evidence="4">
    <location>
        <begin position="84"/>
        <end position="102"/>
    </location>
</feature>
<feature type="transmembrane region" description="Helical" evidence="4">
    <location>
        <begin position="55"/>
        <end position="72"/>
    </location>
</feature>
<keyword evidence="2 4" id="KW-1133">Transmembrane helix</keyword>
<organism evidence="6 7">
    <name type="scientific">Breoghania corrubedonensis</name>
    <dbReference type="NCBI Taxonomy" id="665038"/>
    <lineage>
        <taxon>Bacteria</taxon>
        <taxon>Pseudomonadati</taxon>
        <taxon>Pseudomonadota</taxon>
        <taxon>Alphaproteobacteria</taxon>
        <taxon>Hyphomicrobiales</taxon>
        <taxon>Stappiaceae</taxon>
        <taxon>Breoghania</taxon>
    </lineage>
</organism>
<gene>
    <name evidence="6" type="ORF">C8N35_101510</name>
</gene>
<dbReference type="PROSITE" id="PS50850">
    <property type="entry name" value="MFS"/>
    <property type="match status" value="1"/>
</dbReference>
<dbReference type="SUPFAM" id="SSF103473">
    <property type="entry name" value="MFS general substrate transporter"/>
    <property type="match status" value="1"/>
</dbReference>
<evidence type="ECO:0000313" key="6">
    <source>
        <dbReference type="EMBL" id="PTW62467.1"/>
    </source>
</evidence>
<dbReference type="InterPro" id="IPR036259">
    <property type="entry name" value="MFS_trans_sf"/>
</dbReference>
<evidence type="ECO:0000256" key="1">
    <source>
        <dbReference type="ARBA" id="ARBA00022692"/>
    </source>
</evidence>
<feature type="domain" description="Major facilitator superfamily (MFS) profile" evidence="5">
    <location>
        <begin position="18"/>
        <end position="407"/>
    </location>
</feature>
<dbReference type="InterPro" id="IPR011701">
    <property type="entry name" value="MFS"/>
</dbReference>
<evidence type="ECO:0000313" key="7">
    <source>
        <dbReference type="Proteomes" id="UP000244081"/>
    </source>
</evidence>
<dbReference type="RefSeq" id="WP_107988034.1">
    <property type="nucleotide sequence ID" value="NZ_QAYG01000001.1"/>
</dbReference>
<proteinExistence type="predicted"/>
<dbReference type="Proteomes" id="UP000244081">
    <property type="component" value="Unassembled WGS sequence"/>
</dbReference>
<dbReference type="Gene3D" id="1.20.1250.20">
    <property type="entry name" value="MFS general substrate transporter like domains"/>
    <property type="match status" value="1"/>
</dbReference>
<feature type="transmembrane region" description="Helical" evidence="4">
    <location>
        <begin position="285"/>
        <end position="303"/>
    </location>
</feature>
<feature type="transmembrane region" description="Helical" evidence="4">
    <location>
        <begin position="108"/>
        <end position="129"/>
    </location>
</feature>
<feature type="transmembrane region" description="Helical" evidence="4">
    <location>
        <begin position="350"/>
        <end position="369"/>
    </location>
</feature>
<feature type="transmembrane region" description="Helical" evidence="4">
    <location>
        <begin position="12"/>
        <end position="35"/>
    </location>
</feature>
<evidence type="ECO:0000256" key="2">
    <source>
        <dbReference type="ARBA" id="ARBA00022989"/>
    </source>
</evidence>